<gene>
    <name evidence="2" type="ORF">SACU0126_LOCUS22487</name>
</gene>
<name>A0A7S3T5Z0_9SPIT</name>
<organism evidence="2">
    <name type="scientific">Strombidinopsis acuminata</name>
    <dbReference type="NCBI Taxonomy" id="141414"/>
    <lineage>
        <taxon>Eukaryota</taxon>
        <taxon>Sar</taxon>
        <taxon>Alveolata</taxon>
        <taxon>Ciliophora</taxon>
        <taxon>Intramacronucleata</taxon>
        <taxon>Spirotrichea</taxon>
        <taxon>Choreotrichia</taxon>
        <taxon>Choreotrichida</taxon>
        <taxon>Strombidinopsidae</taxon>
        <taxon>Strombidinopsis</taxon>
    </lineage>
</organism>
<feature type="transmembrane region" description="Helical" evidence="1">
    <location>
        <begin position="21"/>
        <end position="40"/>
    </location>
</feature>
<sequence>MLQSSGVHARRRPAGRRGVRLLGLVAAATAGVLQTGLSFVQTGHTNAAQARAAAPARRELLLGLGGVALAPALQGAAPAFAAAVPENLGVTGRTGKYQERINGRWTIVFGKKLNDKAVYKKDGQSLYLMFNDCGQFQMAETAKGSCDGFGISNKGTWEFDGAPDAAVKVKPVGKDEQTGEKIDIKSVITQETNKIAREADVNTFMGNMEKDEEARAQRLMDKFGAKIADGY</sequence>
<keyword evidence="1" id="KW-0812">Transmembrane</keyword>
<dbReference type="EMBL" id="HBIQ01070439">
    <property type="protein sequence ID" value="CAE0574979.1"/>
    <property type="molecule type" value="Transcribed_RNA"/>
</dbReference>
<evidence type="ECO:0000256" key="1">
    <source>
        <dbReference type="SAM" id="Phobius"/>
    </source>
</evidence>
<keyword evidence="1" id="KW-1133">Transmembrane helix</keyword>
<accession>A0A7S3T5Z0</accession>
<dbReference type="AlphaFoldDB" id="A0A7S3T5Z0"/>
<protein>
    <submittedName>
        <fullName evidence="2">Uncharacterized protein</fullName>
    </submittedName>
</protein>
<evidence type="ECO:0000313" key="2">
    <source>
        <dbReference type="EMBL" id="CAE0574979.1"/>
    </source>
</evidence>
<keyword evidence="1" id="KW-0472">Membrane</keyword>
<proteinExistence type="predicted"/>
<reference evidence="2" key="1">
    <citation type="submission" date="2021-01" db="EMBL/GenBank/DDBJ databases">
        <authorList>
            <person name="Corre E."/>
            <person name="Pelletier E."/>
            <person name="Niang G."/>
            <person name="Scheremetjew M."/>
            <person name="Finn R."/>
            <person name="Kale V."/>
            <person name="Holt S."/>
            <person name="Cochrane G."/>
            <person name="Meng A."/>
            <person name="Brown T."/>
            <person name="Cohen L."/>
        </authorList>
    </citation>
    <scope>NUCLEOTIDE SEQUENCE</scope>
    <source>
        <strain evidence="2">SPMC142</strain>
    </source>
</reference>